<accession>A0ABV4ML40</accession>
<gene>
    <name evidence="1" type="ORF">ACED39_16060</name>
</gene>
<evidence type="ECO:0000313" key="2">
    <source>
        <dbReference type="Proteomes" id="UP001569151"/>
    </source>
</evidence>
<dbReference type="RefSeq" id="WP_371718892.1">
    <property type="nucleotide sequence ID" value="NZ_JBGOOF010000014.1"/>
</dbReference>
<evidence type="ECO:0008006" key="3">
    <source>
        <dbReference type="Google" id="ProtNLM"/>
    </source>
</evidence>
<reference evidence="1 2" key="1">
    <citation type="submission" date="2024-06" db="EMBL/GenBank/DDBJ databases">
        <authorList>
            <person name="Steensen K."/>
            <person name="Seneca J."/>
            <person name="Bartlau N."/>
            <person name="Yu A.X."/>
            <person name="Polz M.F."/>
        </authorList>
    </citation>
    <scope>NUCLEOTIDE SEQUENCE [LARGE SCALE GENOMIC DNA]</scope>
    <source>
        <strain evidence="1 2">1F146</strain>
    </source>
</reference>
<keyword evidence="2" id="KW-1185">Reference proteome</keyword>
<evidence type="ECO:0000313" key="1">
    <source>
        <dbReference type="EMBL" id="MEZ8210295.1"/>
    </source>
</evidence>
<dbReference type="EMBL" id="JBGOOS010000025">
    <property type="protein sequence ID" value="MEZ8210295.1"/>
    <property type="molecule type" value="Genomic_DNA"/>
</dbReference>
<name>A0ABV4ML40_9VIBR</name>
<comment type="caution">
    <text evidence="1">The sequence shown here is derived from an EMBL/GenBank/DDBJ whole genome shotgun (WGS) entry which is preliminary data.</text>
</comment>
<dbReference type="Proteomes" id="UP001569151">
    <property type="component" value="Unassembled WGS sequence"/>
</dbReference>
<organism evidence="1 2">
    <name type="scientific">Vibrio bivalvicida</name>
    <dbReference type="NCBI Taxonomy" id="1276888"/>
    <lineage>
        <taxon>Bacteria</taxon>
        <taxon>Pseudomonadati</taxon>
        <taxon>Pseudomonadota</taxon>
        <taxon>Gammaproteobacteria</taxon>
        <taxon>Vibrionales</taxon>
        <taxon>Vibrionaceae</taxon>
        <taxon>Vibrio</taxon>
        <taxon>Vibrio oreintalis group</taxon>
    </lineage>
</organism>
<proteinExistence type="predicted"/>
<protein>
    <recommendedName>
        <fullName evidence="3">HEAT repeat domain-containing protein</fullName>
    </recommendedName>
</protein>
<sequence>MSLVSNFKRSLCSEETSYIDLKKKLDELECVDRNEIGIFIKKNIILISSHLVKNNMALIVRDIGDDSFLECLFACIKSEDNYRRRGTILYAISKFNAKEYLYELTHYVVNDTLESRLNALDAIENIDGTIDCEVVSKCKSMVKEKYLSLINNEDLDDDEKSFMSDLEYLLDLLEG</sequence>